<dbReference type="EMBL" id="FOPJ01000001">
    <property type="protein sequence ID" value="SFG20493.1"/>
    <property type="molecule type" value="Genomic_DNA"/>
</dbReference>
<feature type="compositionally biased region" description="Polar residues" evidence="1">
    <location>
        <begin position="83"/>
        <end position="97"/>
    </location>
</feature>
<feature type="compositionally biased region" description="Low complexity" evidence="1">
    <location>
        <begin position="66"/>
        <end position="82"/>
    </location>
</feature>
<keyword evidence="2" id="KW-1133">Transmembrane helix</keyword>
<evidence type="ECO:0000256" key="2">
    <source>
        <dbReference type="SAM" id="Phobius"/>
    </source>
</evidence>
<feature type="region of interest" description="Disordered" evidence="1">
    <location>
        <begin position="311"/>
        <end position="333"/>
    </location>
</feature>
<dbReference type="Pfam" id="PF11350">
    <property type="entry name" value="DUF3152"/>
    <property type="match status" value="1"/>
</dbReference>
<feature type="transmembrane region" description="Helical" evidence="2">
    <location>
        <begin position="43"/>
        <end position="65"/>
    </location>
</feature>
<name>A0A1I2PYK6_9CORY</name>
<protein>
    <recommendedName>
        <fullName evidence="3">DUF3152 domain-containing protein</fullName>
    </recommendedName>
</protein>
<reference evidence="4 5" key="1">
    <citation type="submission" date="2016-10" db="EMBL/GenBank/DDBJ databases">
        <authorList>
            <person name="de Groot N.N."/>
        </authorList>
    </citation>
    <scope>NUCLEOTIDE SEQUENCE [LARGE SCALE GENOMIC DNA]</scope>
    <source>
        <strain>J11</strain>
        <strain evidence="5">PG 39</strain>
    </source>
</reference>
<feature type="region of interest" description="Disordered" evidence="1">
    <location>
        <begin position="1"/>
        <end position="29"/>
    </location>
</feature>
<organism evidence="4 5">
    <name type="scientific">Corynebacterium spheniscorum</name>
    <dbReference type="NCBI Taxonomy" id="185761"/>
    <lineage>
        <taxon>Bacteria</taxon>
        <taxon>Bacillati</taxon>
        <taxon>Actinomycetota</taxon>
        <taxon>Actinomycetes</taxon>
        <taxon>Mycobacteriales</taxon>
        <taxon>Corynebacteriaceae</taxon>
        <taxon>Corynebacterium</taxon>
    </lineage>
</organism>
<evidence type="ECO:0000313" key="5">
    <source>
        <dbReference type="Proteomes" id="UP000199065"/>
    </source>
</evidence>
<dbReference type="SUPFAM" id="SSF55486">
    <property type="entry name" value="Metalloproteases ('zincins'), catalytic domain"/>
    <property type="match status" value="1"/>
</dbReference>
<keyword evidence="5" id="KW-1185">Reference proteome</keyword>
<keyword evidence="2" id="KW-0812">Transmembrane</keyword>
<dbReference type="STRING" id="185761.SAMN05660282_00270"/>
<evidence type="ECO:0000256" key="1">
    <source>
        <dbReference type="SAM" id="MobiDB-lite"/>
    </source>
</evidence>
<dbReference type="OrthoDB" id="9779865at2"/>
<evidence type="ECO:0000313" key="4">
    <source>
        <dbReference type="EMBL" id="SFG20493.1"/>
    </source>
</evidence>
<evidence type="ECO:0000259" key="3">
    <source>
        <dbReference type="Pfam" id="PF11350"/>
    </source>
</evidence>
<feature type="region of interest" description="Disordered" evidence="1">
    <location>
        <begin position="66"/>
        <end position="101"/>
    </location>
</feature>
<dbReference type="InterPro" id="IPR022603">
    <property type="entry name" value="DUF3152"/>
</dbReference>
<feature type="domain" description="DUF3152" evidence="3">
    <location>
        <begin position="115"/>
        <end position="321"/>
    </location>
</feature>
<feature type="compositionally biased region" description="Basic and acidic residues" evidence="1">
    <location>
        <begin position="20"/>
        <end position="29"/>
    </location>
</feature>
<feature type="compositionally biased region" description="Basic residues" evidence="1">
    <location>
        <begin position="7"/>
        <end position="16"/>
    </location>
</feature>
<accession>A0A1I2PYK6</accession>
<sequence length="333" mass="36290">MSEDHQRGRHPHRHQQPPKQEPHQRKHEPALVRFARDYGWRAYAIPVLIVITGWVIMDLVVPSVGESSTSATSSSSTVVISSNPTISGKAQSDTTETAGPDPATFAPLDIPLNELPPGGDYAQHGDGTYREVGRPGVAAGEGKERVVRYAVEIENGVDTASIGGDDAFAAMIDATLTDPKGWTADPRFRFEHVAANDNPNMRIQLSSLDTTHKLCGNELGMETSCHHIEGTRVVLNHSRWVRGAVTFQGDLGSYRQYLVNHEVGHGIGYALHEACGGDGQLAPVMMQQSLSLNNSELHRIDPREVYPDDNATCKANPWPYPNPAAAKPGEKKR</sequence>
<dbReference type="Proteomes" id="UP000199065">
    <property type="component" value="Unassembled WGS sequence"/>
</dbReference>
<dbReference type="AlphaFoldDB" id="A0A1I2PYK6"/>
<gene>
    <name evidence="4" type="ORF">SAMN05660282_00270</name>
</gene>
<keyword evidence="2" id="KW-0472">Membrane</keyword>
<proteinExistence type="predicted"/>